<dbReference type="Proteomes" id="UP000676917">
    <property type="component" value="Unassembled WGS sequence"/>
</dbReference>
<sequence length="446" mass="50205">MAQRHYIITNATIIDVENELQFKGDIEIKGDKIHLIYKEHERLPKEVEKVDATGKFIIPGLIDMHCHIRDSFAPHYVASGVTTVRNTAGNVLQLENYKVAPTDAPIPRVYSADRMIDGPPGLWGPNSSGNFVTDNVEEAIQEVKRQVEVGADFIKVYGWISSDVMKAVVREAKRHGLEVSCDLIHSKEVNALEAAKLGVTWFEHASGFLQVLYPNWNTMAEQEEWDKIDWDNPDKERIEALCKEMLQYEVKLCPTIVITEQIEKFPNYWNPKNIVTESANDKEILGGLWENMIQHIDALKKQLGSITPFTKAVAKTYVDLGGTVVAGTDTPGGIWSFPGMALHRELEIFVDIGLTEMQALQAATIRAAQSISLYDIGVVGEHKLADLLILNENPLEDIRNTQNIYRIVKGGRIFTQEEVLATIPNPEEIEAKYLKFEKEFSEMMGS</sequence>
<accession>A0A919X8G0</accession>
<dbReference type="PANTHER" id="PTHR43135">
    <property type="entry name" value="ALPHA-D-RIBOSE 1-METHYLPHOSPHONATE 5-TRIPHOSPHATE DIPHOSPHATASE"/>
    <property type="match status" value="1"/>
</dbReference>
<dbReference type="Gene3D" id="2.30.40.10">
    <property type="entry name" value="Urease, subunit C, domain 1"/>
    <property type="match status" value="1"/>
</dbReference>
<evidence type="ECO:0000313" key="2">
    <source>
        <dbReference type="EMBL" id="GIO27936.1"/>
    </source>
</evidence>
<reference evidence="2" key="1">
    <citation type="submission" date="2021-03" db="EMBL/GenBank/DDBJ databases">
        <title>Antimicrobial resistance genes in bacteria isolated from Japanese honey, and their potential for conferring macrolide and lincosamide resistance in the American foulbrood pathogen Paenibacillus larvae.</title>
        <authorList>
            <person name="Okamoto M."/>
            <person name="Kumagai M."/>
            <person name="Kanamori H."/>
            <person name="Takamatsu D."/>
        </authorList>
    </citation>
    <scope>NUCLEOTIDE SEQUENCE</scope>
    <source>
        <strain evidence="2">J43TS3</strain>
    </source>
</reference>
<organism evidence="2 3">
    <name type="scientific">Ornithinibacillus bavariensis</name>
    <dbReference type="NCBI Taxonomy" id="545502"/>
    <lineage>
        <taxon>Bacteria</taxon>
        <taxon>Bacillati</taxon>
        <taxon>Bacillota</taxon>
        <taxon>Bacilli</taxon>
        <taxon>Bacillales</taxon>
        <taxon>Bacillaceae</taxon>
        <taxon>Ornithinibacillus</taxon>
    </lineage>
</organism>
<dbReference type="InterPro" id="IPR051781">
    <property type="entry name" value="Metallo-dep_Hydrolase"/>
</dbReference>
<dbReference type="EMBL" id="BORP01000005">
    <property type="protein sequence ID" value="GIO27936.1"/>
    <property type="molecule type" value="Genomic_DNA"/>
</dbReference>
<proteinExistence type="predicted"/>
<dbReference type="SUPFAM" id="SSF51556">
    <property type="entry name" value="Metallo-dependent hydrolases"/>
    <property type="match status" value="1"/>
</dbReference>
<dbReference type="RefSeq" id="WP_212921409.1">
    <property type="nucleotide sequence ID" value="NZ_BORP01000005.1"/>
</dbReference>
<name>A0A919X8G0_9BACI</name>
<dbReference type="InterPro" id="IPR006680">
    <property type="entry name" value="Amidohydro-rel"/>
</dbReference>
<gene>
    <name evidence="2" type="ORF">J43TS3_25470</name>
</gene>
<dbReference type="GO" id="GO:0016810">
    <property type="term" value="F:hydrolase activity, acting on carbon-nitrogen (but not peptide) bonds"/>
    <property type="evidence" value="ECO:0007669"/>
    <property type="project" value="InterPro"/>
</dbReference>
<dbReference type="SUPFAM" id="SSF51338">
    <property type="entry name" value="Composite domain of metallo-dependent hydrolases"/>
    <property type="match status" value="1"/>
</dbReference>
<dbReference type="PANTHER" id="PTHR43135:SF3">
    <property type="entry name" value="ALPHA-D-RIBOSE 1-METHYLPHOSPHONATE 5-TRIPHOSPHATE DIPHOSPHATASE"/>
    <property type="match status" value="1"/>
</dbReference>
<evidence type="ECO:0000313" key="3">
    <source>
        <dbReference type="Proteomes" id="UP000676917"/>
    </source>
</evidence>
<keyword evidence="3" id="KW-1185">Reference proteome</keyword>
<dbReference type="InterPro" id="IPR011059">
    <property type="entry name" value="Metal-dep_hydrolase_composite"/>
</dbReference>
<dbReference type="AlphaFoldDB" id="A0A919X8G0"/>
<dbReference type="InterPro" id="IPR032466">
    <property type="entry name" value="Metal_Hydrolase"/>
</dbReference>
<dbReference type="Gene3D" id="3.40.50.10910">
    <property type="entry name" value="Amidohydrolase"/>
    <property type="match status" value="1"/>
</dbReference>
<protein>
    <submittedName>
        <fullName evidence="2">Amidohydrolase</fullName>
    </submittedName>
</protein>
<evidence type="ECO:0000259" key="1">
    <source>
        <dbReference type="Pfam" id="PF01979"/>
    </source>
</evidence>
<dbReference type="Pfam" id="PF01979">
    <property type="entry name" value="Amidohydro_1"/>
    <property type="match status" value="1"/>
</dbReference>
<feature type="domain" description="Amidohydrolase-related" evidence="1">
    <location>
        <begin position="56"/>
        <end position="413"/>
    </location>
</feature>
<dbReference type="Gene3D" id="3.30.110.90">
    <property type="entry name" value="Amidohydrolase"/>
    <property type="match status" value="1"/>
</dbReference>
<dbReference type="Gene3D" id="1.20.58.520">
    <property type="entry name" value="Amidohydrolase"/>
    <property type="match status" value="1"/>
</dbReference>
<comment type="caution">
    <text evidence="2">The sequence shown here is derived from an EMBL/GenBank/DDBJ whole genome shotgun (WGS) entry which is preliminary data.</text>
</comment>